<organism evidence="3 4">
    <name type="scientific">Leucocoprinus birnbaumii</name>
    <dbReference type="NCBI Taxonomy" id="56174"/>
    <lineage>
        <taxon>Eukaryota</taxon>
        <taxon>Fungi</taxon>
        <taxon>Dikarya</taxon>
        <taxon>Basidiomycota</taxon>
        <taxon>Agaricomycotina</taxon>
        <taxon>Agaricomycetes</taxon>
        <taxon>Agaricomycetidae</taxon>
        <taxon>Agaricales</taxon>
        <taxon>Agaricineae</taxon>
        <taxon>Agaricaceae</taxon>
        <taxon>Leucocoprinus</taxon>
    </lineage>
</organism>
<sequence length="212" mass="23297">MTRAQRPISQLARSASFSLSSQPRAAPICRRLLLSNTLKSSYKNSISYPARSFSTTSQRRAALAEQLPSKPTVVLQTPSPEYIEQEELDVELLPPEEVKLVITDRAAEQLRSIAQRGNDPTAALRISVESGGCHGYQYKMELAKDTQPDDYHFSHPAVKPSNILVDAVSLSLLNRSTIDYATELIGSSFRVMDNPQAKGSGCGCGVSWELKE</sequence>
<evidence type="ECO:0000313" key="3">
    <source>
        <dbReference type="EMBL" id="KAJ3569830.1"/>
    </source>
</evidence>
<name>A0AAD5YRJ0_9AGAR</name>
<dbReference type="GO" id="GO:0051539">
    <property type="term" value="F:4 iron, 4 sulfur cluster binding"/>
    <property type="evidence" value="ECO:0007669"/>
    <property type="project" value="TreeGrafter"/>
</dbReference>
<dbReference type="InterPro" id="IPR035903">
    <property type="entry name" value="HesB-like_dom_sf"/>
</dbReference>
<dbReference type="SUPFAM" id="SSF89360">
    <property type="entry name" value="HesB-like domain"/>
    <property type="match status" value="1"/>
</dbReference>
<dbReference type="GO" id="GO:0005739">
    <property type="term" value="C:mitochondrion"/>
    <property type="evidence" value="ECO:0007669"/>
    <property type="project" value="TreeGrafter"/>
</dbReference>
<dbReference type="InterPro" id="IPR000361">
    <property type="entry name" value="ATAP_core_dom"/>
</dbReference>
<dbReference type="PANTHER" id="PTHR43011:SF1">
    <property type="entry name" value="IRON-SULFUR CLUSTER ASSEMBLY 2 HOMOLOG, MITOCHONDRIAL"/>
    <property type="match status" value="1"/>
</dbReference>
<evidence type="ECO:0000256" key="1">
    <source>
        <dbReference type="ARBA" id="ARBA00006718"/>
    </source>
</evidence>
<comment type="similarity">
    <text evidence="1">Belongs to the HesB/IscA family.</text>
</comment>
<proteinExistence type="inferred from homology"/>
<dbReference type="InterPro" id="IPR016092">
    <property type="entry name" value="ATAP"/>
</dbReference>
<dbReference type="GO" id="GO:0051537">
    <property type="term" value="F:2 iron, 2 sulfur cluster binding"/>
    <property type="evidence" value="ECO:0007669"/>
    <property type="project" value="TreeGrafter"/>
</dbReference>
<dbReference type="PANTHER" id="PTHR43011">
    <property type="entry name" value="IRON-SULFUR CLUSTER ASSEMBLY 2 HOMOLOG, MITOCHONDRIAL"/>
    <property type="match status" value="1"/>
</dbReference>
<dbReference type="Gene3D" id="2.60.300.12">
    <property type="entry name" value="HesB-like domain"/>
    <property type="match status" value="1"/>
</dbReference>
<reference evidence="3" key="1">
    <citation type="submission" date="2022-07" db="EMBL/GenBank/DDBJ databases">
        <title>Genome Sequence of Leucocoprinus birnbaumii.</title>
        <authorList>
            <person name="Buettner E."/>
        </authorList>
    </citation>
    <scope>NUCLEOTIDE SEQUENCE</scope>
    <source>
        <strain evidence="3">VT141</strain>
    </source>
</reference>
<protein>
    <recommendedName>
        <fullName evidence="2">Core domain-containing protein</fullName>
    </recommendedName>
</protein>
<evidence type="ECO:0000259" key="2">
    <source>
        <dbReference type="Pfam" id="PF01521"/>
    </source>
</evidence>
<gene>
    <name evidence="3" type="ORF">NP233_g4792</name>
</gene>
<dbReference type="GO" id="GO:0005506">
    <property type="term" value="F:iron ion binding"/>
    <property type="evidence" value="ECO:0007669"/>
    <property type="project" value="TreeGrafter"/>
</dbReference>
<dbReference type="GO" id="GO:0016226">
    <property type="term" value="P:iron-sulfur cluster assembly"/>
    <property type="evidence" value="ECO:0007669"/>
    <property type="project" value="InterPro"/>
</dbReference>
<dbReference type="AlphaFoldDB" id="A0AAD5YRJ0"/>
<accession>A0AAD5YRJ0</accession>
<feature type="domain" description="Core" evidence="2">
    <location>
        <begin position="99"/>
        <end position="205"/>
    </location>
</feature>
<dbReference type="EMBL" id="JANIEX010000267">
    <property type="protein sequence ID" value="KAJ3569830.1"/>
    <property type="molecule type" value="Genomic_DNA"/>
</dbReference>
<dbReference type="FunFam" id="2.60.300.12:FF:000010">
    <property type="entry name" value="Unplaced genomic scaffold supercont1.5, whole genome shotgun sequence"/>
    <property type="match status" value="1"/>
</dbReference>
<evidence type="ECO:0000313" key="4">
    <source>
        <dbReference type="Proteomes" id="UP001213000"/>
    </source>
</evidence>
<comment type="caution">
    <text evidence="3">The sequence shown here is derived from an EMBL/GenBank/DDBJ whole genome shotgun (WGS) entry which is preliminary data.</text>
</comment>
<dbReference type="Proteomes" id="UP001213000">
    <property type="component" value="Unassembled WGS sequence"/>
</dbReference>
<dbReference type="NCBIfam" id="TIGR00049">
    <property type="entry name" value="iron-sulfur cluster assembly accessory protein"/>
    <property type="match status" value="1"/>
</dbReference>
<keyword evidence="4" id="KW-1185">Reference proteome</keyword>
<dbReference type="Pfam" id="PF01521">
    <property type="entry name" value="Fe-S_biosyn"/>
    <property type="match status" value="1"/>
</dbReference>